<evidence type="ECO:0000256" key="3">
    <source>
        <dbReference type="PROSITE-ProRule" id="PRU00339"/>
    </source>
</evidence>
<evidence type="ECO:0000259" key="4">
    <source>
        <dbReference type="Pfam" id="PF00931"/>
    </source>
</evidence>
<evidence type="ECO:0000256" key="1">
    <source>
        <dbReference type="ARBA" id="ARBA00022737"/>
    </source>
</evidence>
<dbReference type="InterPro" id="IPR011990">
    <property type="entry name" value="TPR-like_helical_dom_sf"/>
</dbReference>
<organism evidence="6 7">
    <name type="scientific">Flavilitoribacter nigricans (strain ATCC 23147 / DSM 23189 / NBRC 102662 / NCIMB 1420 / SS-2)</name>
    <name type="common">Lewinella nigricans</name>
    <dbReference type="NCBI Taxonomy" id="1122177"/>
    <lineage>
        <taxon>Bacteria</taxon>
        <taxon>Pseudomonadati</taxon>
        <taxon>Bacteroidota</taxon>
        <taxon>Saprospiria</taxon>
        <taxon>Saprospirales</taxon>
        <taxon>Lewinellaceae</taxon>
        <taxon>Flavilitoribacter</taxon>
    </lineage>
</organism>
<dbReference type="InterPro" id="IPR019734">
    <property type="entry name" value="TPR_rpt"/>
</dbReference>
<dbReference type="AlphaFoldDB" id="A0A2D0NH58"/>
<evidence type="ECO:0000313" key="6">
    <source>
        <dbReference type="EMBL" id="PHN07817.1"/>
    </source>
</evidence>
<dbReference type="PANTHER" id="PTHR45641">
    <property type="entry name" value="TETRATRICOPEPTIDE REPEAT PROTEIN (AFU_ORTHOLOGUE AFUA_6G03870)"/>
    <property type="match status" value="1"/>
</dbReference>
<dbReference type="GO" id="GO:0043531">
    <property type="term" value="F:ADP binding"/>
    <property type="evidence" value="ECO:0007669"/>
    <property type="project" value="InterPro"/>
</dbReference>
<accession>A0A2D0NH58</accession>
<protein>
    <submittedName>
        <fullName evidence="6">Uncharacterized protein</fullName>
    </submittedName>
</protein>
<dbReference type="EMBL" id="PDUD01000005">
    <property type="protein sequence ID" value="PHN07817.1"/>
    <property type="molecule type" value="Genomic_DNA"/>
</dbReference>
<dbReference type="PROSITE" id="PS50005">
    <property type="entry name" value="TPR"/>
    <property type="match status" value="1"/>
</dbReference>
<dbReference type="SUPFAM" id="SSF52540">
    <property type="entry name" value="P-loop containing nucleoside triphosphate hydrolases"/>
    <property type="match status" value="1"/>
</dbReference>
<dbReference type="InterPro" id="IPR027417">
    <property type="entry name" value="P-loop_NTPase"/>
</dbReference>
<evidence type="ECO:0000259" key="5">
    <source>
        <dbReference type="Pfam" id="PF12770"/>
    </source>
</evidence>
<evidence type="ECO:0000256" key="2">
    <source>
        <dbReference type="ARBA" id="ARBA00022803"/>
    </source>
</evidence>
<name>A0A2D0NH58_FLAN2</name>
<dbReference type="SUPFAM" id="SSF48452">
    <property type="entry name" value="TPR-like"/>
    <property type="match status" value="3"/>
</dbReference>
<dbReference type="OrthoDB" id="8253226at2"/>
<comment type="caution">
    <text evidence="6">The sequence shown here is derived from an EMBL/GenBank/DDBJ whole genome shotgun (WGS) entry which is preliminary data.</text>
</comment>
<dbReference type="PANTHER" id="PTHR45641:SF1">
    <property type="entry name" value="AAA+ ATPASE DOMAIN-CONTAINING PROTEIN"/>
    <property type="match status" value="1"/>
</dbReference>
<dbReference type="Pfam" id="PF13374">
    <property type="entry name" value="TPR_10"/>
    <property type="match status" value="2"/>
</dbReference>
<dbReference type="Pfam" id="PF12770">
    <property type="entry name" value="CHAT"/>
    <property type="match status" value="1"/>
</dbReference>
<keyword evidence="2 3" id="KW-0802">TPR repeat</keyword>
<dbReference type="Gene3D" id="1.25.40.10">
    <property type="entry name" value="Tetratricopeptide repeat domain"/>
    <property type="match status" value="3"/>
</dbReference>
<evidence type="ECO:0000313" key="7">
    <source>
        <dbReference type="Proteomes" id="UP000223913"/>
    </source>
</evidence>
<dbReference type="Gene3D" id="3.40.50.300">
    <property type="entry name" value="P-loop containing nucleotide triphosphate hydrolases"/>
    <property type="match status" value="1"/>
</dbReference>
<dbReference type="SMART" id="SM00028">
    <property type="entry name" value="TPR"/>
    <property type="match status" value="9"/>
</dbReference>
<keyword evidence="7" id="KW-1185">Reference proteome</keyword>
<gene>
    <name evidence="6" type="ORF">CRP01_04660</name>
</gene>
<dbReference type="Proteomes" id="UP000223913">
    <property type="component" value="Unassembled WGS sequence"/>
</dbReference>
<proteinExistence type="predicted"/>
<feature type="repeat" description="TPR" evidence="3">
    <location>
        <begin position="973"/>
        <end position="1006"/>
    </location>
</feature>
<reference evidence="6 7" key="1">
    <citation type="submission" date="2017-10" db="EMBL/GenBank/DDBJ databases">
        <title>The draft genome sequence of Lewinella nigricans NBRC 102662.</title>
        <authorList>
            <person name="Wang K."/>
        </authorList>
    </citation>
    <scope>NUCLEOTIDE SEQUENCE [LARGE SCALE GENOMIC DNA]</scope>
    <source>
        <strain evidence="6 7">NBRC 102662</strain>
    </source>
</reference>
<dbReference type="Pfam" id="PF00931">
    <property type="entry name" value="NB-ARC"/>
    <property type="match status" value="1"/>
</dbReference>
<sequence>MDSSIPIILLAFANDTESPLRELAEEQDELIQALHSVHDAGVCQVFTIAAASPEKIISVFQRYGSRIRIFHYGGHSDQEALFLQQDFPGQENTRAAYLAGFLGAQEDLELVFINGCLSSAQAAVYHREGIPAVIATDHTVGDAAAREFARYFYQTLAGGSTISEAFRSAATAYKTKHNGSPRGQGFLGEGNDAPWKLSPEGSHSWRLPAAKPDTETLKLRFITHRRPTRQDRLLQRLLVLSDLQAALQEHQVLWLHGPSGCGKTVLAEQYYHLFLSQYQHVAWIEVKHDFLQDFIAAAPLAVPIPELRARLEDLDRPRPDIDRACARAFSQYLANLPGRVLLVVDGIKDLQQFTPYYDLLELHQNHVLITSLEIPAPDHPWSRRYHCHAFTAPPFTNEEIHLLAASYAREYPHAPELLDHLRHNVYLSSILFKNLNRQQPARLDEQLRTLLEQAPAASVDESLLTLLFQQFQPTPAAGWVLLQWAALPEGFYEPEMVADLIGIEEMKQPIATEGYRNFKGKDKGFLLWRKRKNNQFLEALQQLRERGWLVGNEEGQLSLHARLVPVLQAELTPRLDFFVELSENLQEVFFLDEEIGVEGSETGDLDKGSWMRSNIQYENHLRSLVDLIQKETSEGFLSILTKFISVLEANLKLIEELRVQKQFVSILKNWREVDSGTLSAALNNLGRCFNRNGLYEEGLRAEIEAQAILKSEKEVNNLSLAICYNNMAIAYQNLGDYEKSLDHLQKSLLYLELILGPNHPDLAFPYNNIAITYRLLGEYKQALTYNQRSLAIRESALQWNHPKLANSYSSIAETYNNLGKYRNALFYHQKAQMIRESVLDVEHPDLATSYNGLAVTYRYLGRNDKAIFYNQKALAIWESAFDLKHPILATCYDSIACTYRYLAQYDKAILFHQKAQAIWGSKLDANHPYIATCYNNMAGTFRDHRQYESALQYYFKAQELLKLVLNENHPDFATTYYGIGKTFYALNDFESALRYHHKALVIRELKLDSNHPYLAKSYQNIATTYHALGQTDQANHYEAKAAAIITQEEE</sequence>
<keyword evidence="1" id="KW-0677">Repeat</keyword>
<dbReference type="RefSeq" id="WP_099148849.1">
    <property type="nucleotide sequence ID" value="NZ_PDUD01000005.1"/>
</dbReference>
<dbReference type="Pfam" id="PF13424">
    <property type="entry name" value="TPR_12"/>
    <property type="match status" value="3"/>
</dbReference>
<dbReference type="InterPro" id="IPR024983">
    <property type="entry name" value="CHAT_dom"/>
</dbReference>
<dbReference type="InterPro" id="IPR002182">
    <property type="entry name" value="NB-ARC"/>
</dbReference>
<feature type="domain" description="CHAT" evidence="5">
    <location>
        <begin position="12"/>
        <end position="177"/>
    </location>
</feature>
<feature type="domain" description="NB-ARC" evidence="4">
    <location>
        <begin position="248"/>
        <end position="350"/>
    </location>
</feature>